<evidence type="ECO:0000256" key="13">
    <source>
        <dbReference type="ARBA" id="ARBA00023209"/>
    </source>
</evidence>
<evidence type="ECO:0000256" key="18">
    <source>
        <dbReference type="PIRSR" id="PIRSR600829-4"/>
    </source>
</evidence>
<keyword evidence="3" id="KW-1003">Cell membrane</keyword>
<keyword evidence="8 20" id="KW-0418">Kinase</keyword>
<evidence type="ECO:0000256" key="10">
    <source>
        <dbReference type="ARBA" id="ARBA00022989"/>
    </source>
</evidence>
<dbReference type="InterPro" id="IPR033717">
    <property type="entry name" value="UDPK"/>
</dbReference>
<comment type="caution">
    <text evidence="20">The sequence shown here is derived from an EMBL/GenBank/DDBJ whole genome shotgun (WGS) entry which is preliminary data.</text>
</comment>
<dbReference type="GO" id="GO:0005886">
    <property type="term" value="C:plasma membrane"/>
    <property type="evidence" value="ECO:0007669"/>
    <property type="project" value="UniProtKB-SubCell"/>
</dbReference>
<evidence type="ECO:0000256" key="4">
    <source>
        <dbReference type="ARBA" id="ARBA00022516"/>
    </source>
</evidence>
<keyword evidence="11" id="KW-0443">Lipid metabolism</keyword>
<dbReference type="Gene3D" id="1.10.287.3610">
    <property type="match status" value="1"/>
</dbReference>
<protein>
    <submittedName>
        <fullName evidence="20">Diacylglycerol kinase</fullName>
    </submittedName>
</protein>
<keyword evidence="9 17" id="KW-0067">ATP-binding</keyword>
<evidence type="ECO:0000256" key="19">
    <source>
        <dbReference type="SAM" id="Phobius"/>
    </source>
</evidence>
<evidence type="ECO:0000313" key="21">
    <source>
        <dbReference type="Proteomes" id="UP000241848"/>
    </source>
</evidence>
<evidence type="ECO:0000256" key="3">
    <source>
        <dbReference type="ARBA" id="ARBA00022475"/>
    </source>
</evidence>
<evidence type="ECO:0000256" key="5">
    <source>
        <dbReference type="ARBA" id="ARBA00022679"/>
    </source>
</evidence>
<feature type="binding site" evidence="17">
    <location>
        <position position="52"/>
    </location>
    <ligand>
        <name>ATP</name>
        <dbReference type="ChEBI" id="CHEBI:30616"/>
    </ligand>
</feature>
<gene>
    <name evidence="20" type="ORF">C7B45_02305</name>
</gene>
<keyword evidence="10 19" id="KW-1133">Transmembrane helix</keyword>
<keyword evidence="13" id="KW-0594">Phospholipid biosynthesis</keyword>
<keyword evidence="4" id="KW-0444">Lipid biosynthesis</keyword>
<evidence type="ECO:0000256" key="11">
    <source>
        <dbReference type="ARBA" id="ARBA00023098"/>
    </source>
</evidence>
<keyword evidence="12 19" id="KW-0472">Membrane</keyword>
<feature type="transmembrane region" description="Helical" evidence="19">
    <location>
        <begin position="7"/>
        <end position="25"/>
    </location>
</feature>
<sequence>MRYQRNLRVHVSIALIAVTLGWLIGLSSLEWALVVLTMASVLTLELVNTGIEALVDLVSPGQHHLAAVAKDAAAGAVLVAAAASVVVGLLVYGPQLGHFGQRFMIRWQESPAVIVAWGVVLALCYVVIWGVVPARKRREGGQNRIGGTP</sequence>
<feature type="transmembrane region" description="Helical" evidence="19">
    <location>
        <begin position="112"/>
        <end position="132"/>
    </location>
</feature>
<organism evidence="20 21">
    <name type="scientific">Sulfobacillus acidophilus</name>
    <dbReference type="NCBI Taxonomy" id="53633"/>
    <lineage>
        <taxon>Bacteria</taxon>
        <taxon>Bacillati</taxon>
        <taxon>Bacillota</taxon>
        <taxon>Clostridia</taxon>
        <taxon>Eubacteriales</taxon>
        <taxon>Clostridiales Family XVII. Incertae Sedis</taxon>
        <taxon>Sulfobacillus</taxon>
    </lineage>
</organism>
<evidence type="ECO:0000256" key="8">
    <source>
        <dbReference type="ARBA" id="ARBA00022777"/>
    </source>
</evidence>
<evidence type="ECO:0000256" key="1">
    <source>
        <dbReference type="ARBA" id="ARBA00004651"/>
    </source>
</evidence>
<evidence type="ECO:0000256" key="7">
    <source>
        <dbReference type="ARBA" id="ARBA00022741"/>
    </source>
</evidence>
<evidence type="ECO:0000256" key="6">
    <source>
        <dbReference type="ARBA" id="ARBA00022692"/>
    </source>
</evidence>
<dbReference type="PANTHER" id="PTHR34299:SF1">
    <property type="entry name" value="DIACYLGLYCEROL KINASE"/>
    <property type="match status" value="1"/>
</dbReference>
<feature type="transmembrane region" description="Helical" evidence="19">
    <location>
        <begin position="31"/>
        <end position="51"/>
    </location>
</feature>
<comment type="cofactor">
    <cofactor evidence="18">
        <name>Mg(2+)</name>
        <dbReference type="ChEBI" id="CHEBI:18420"/>
    </cofactor>
    <text evidence="18">Mn(2+), Zn(2+), Cd(2+) and Co(2+) support activity to lesser extents.</text>
</comment>
<evidence type="ECO:0000256" key="9">
    <source>
        <dbReference type="ARBA" id="ARBA00022840"/>
    </source>
</evidence>
<dbReference type="GO" id="GO:0016301">
    <property type="term" value="F:kinase activity"/>
    <property type="evidence" value="ECO:0007669"/>
    <property type="project" value="UniProtKB-KW"/>
</dbReference>
<comment type="subcellular location">
    <subcellularLocation>
        <location evidence="1">Cell membrane</location>
        <topology evidence="1">Multi-pass membrane protein</topology>
    </subcellularLocation>
</comment>
<evidence type="ECO:0000256" key="17">
    <source>
        <dbReference type="PIRSR" id="PIRSR600829-3"/>
    </source>
</evidence>
<feature type="binding site" evidence="18">
    <location>
        <position position="52"/>
    </location>
    <ligand>
        <name>a divalent metal cation</name>
        <dbReference type="ChEBI" id="CHEBI:60240"/>
    </ligand>
</feature>
<dbReference type="Pfam" id="PF01219">
    <property type="entry name" value="DAGK_prokar"/>
    <property type="match status" value="1"/>
</dbReference>
<keyword evidence="18" id="KW-0479">Metal-binding</keyword>
<reference evidence="20 21" key="1">
    <citation type="journal article" date="2014" name="BMC Genomics">
        <title>Comparison of environmental and isolate Sulfobacillus genomes reveals diverse carbon, sulfur, nitrogen, and hydrogen metabolisms.</title>
        <authorList>
            <person name="Justice N.B."/>
            <person name="Norman A."/>
            <person name="Brown C.T."/>
            <person name="Singh A."/>
            <person name="Thomas B.C."/>
            <person name="Banfield J.F."/>
        </authorList>
    </citation>
    <scope>NUCLEOTIDE SEQUENCE [LARGE SCALE GENOMIC DNA]</scope>
    <source>
        <strain evidence="20">AMDSBA3</strain>
    </source>
</reference>
<keyword evidence="7 17" id="KW-0547">Nucleotide-binding</keyword>
<keyword evidence="5" id="KW-0808">Transferase</keyword>
<dbReference type="EMBL" id="PXYV01000004">
    <property type="protein sequence ID" value="PSR23682.1"/>
    <property type="molecule type" value="Genomic_DNA"/>
</dbReference>
<evidence type="ECO:0000256" key="2">
    <source>
        <dbReference type="ARBA" id="ARBA00005967"/>
    </source>
</evidence>
<name>A0A2T2WN73_9FIRM</name>
<keyword evidence="6 19" id="KW-0812">Transmembrane</keyword>
<dbReference type="GO" id="GO:0046872">
    <property type="term" value="F:metal ion binding"/>
    <property type="evidence" value="ECO:0007669"/>
    <property type="project" value="UniProtKB-KW"/>
</dbReference>
<dbReference type="PANTHER" id="PTHR34299">
    <property type="entry name" value="DIACYLGLYCEROL KINASE"/>
    <property type="match status" value="1"/>
</dbReference>
<feature type="binding site" evidence="17">
    <location>
        <begin position="70"/>
        <end position="71"/>
    </location>
    <ligand>
        <name>ATP</name>
        <dbReference type="ChEBI" id="CHEBI:30616"/>
    </ligand>
</feature>
<comment type="similarity">
    <text evidence="2">Belongs to the bacterial diacylglycerol kinase family.</text>
</comment>
<feature type="binding site" evidence="16">
    <location>
        <position position="45"/>
    </location>
    <ligand>
        <name>substrate</name>
    </ligand>
</feature>
<evidence type="ECO:0000256" key="12">
    <source>
        <dbReference type="ARBA" id="ARBA00023136"/>
    </source>
</evidence>
<keyword evidence="14" id="KW-1208">Phospholipid metabolism</keyword>
<dbReference type="InterPro" id="IPR036945">
    <property type="entry name" value="DAGK_sf"/>
</dbReference>
<accession>A0A2T2WN73</accession>
<dbReference type="GO" id="GO:0005524">
    <property type="term" value="F:ATP binding"/>
    <property type="evidence" value="ECO:0007669"/>
    <property type="project" value="UniProtKB-KW"/>
</dbReference>
<feature type="active site" description="Proton acceptor" evidence="15">
    <location>
        <position position="45"/>
    </location>
</feature>
<evidence type="ECO:0000256" key="15">
    <source>
        <dbReference type="PIRSR" id="PIRSR600829-1"/>
    </source>
</evidence>
<dbReference type="InterPro" id="IPR000829">
    <property type="entry name" value="DAGK"/>
</dbReference>
<dbReference type="Proteomes" id="UP000241848">
    <property type="component" value="Unassembled WGS sequence"/>
</dbReference>
<evidence type="ECO:0000256" key="14">
    <source>
        <dbReference type="ARBA" id="ARBA00023264"/>
    </source>
</evidence>
<proteinExistence type="inferred from homology"/>
<evidence type="ECO:0000256" key="16">
    <source>
        <dbReference type="PIRSR" id="PIRSR600829-2"/>
    </source>
</evidence>
<evidence type="ECO:0000313" key="20">
    <source>
        <dbReference type="EMBL" id="PSR23682.1"/>
    </source>
</evidence>
<dbReference type="GO" id="GO:0008654">
    <property type="term" value="P:phospholipid biosynthetic process"/>
    <property type="evidence" value="ECO:0007669"/>
    <property type="project" value="UniProtKB-KW"/>
</dbReference>
<feature type="transmembrane region" description="Helical" evidence="19">
    <location>
        <begin position="72"/>
        <end position="92"/>
    </location>
</feature>
<dbReference type="AlphaFoldDB" id="A0A2T2WN73"/>
<keyword evidence="18" id="KW-0460">Magnesium</keyword>
<dbReference type="CDD" id="cd14265">
    <property type="entry name" value="UDPK_IM_like"/>
    <property type="match status" value="1"/>
</dbReference>